<dbReference type="GO" id="GO:0005524">
    <property type="term" value="F:ATP binding"/>
    <property type="evidence" value="ECO:0007669"/>
    <property type="project" value="UniProtKB-UniRule"/>
</dbReference>
<keyword evidence="6" id="KW-1185">Reference proteome</keyword>
<dbReference type="EMBL" id="CAJPVJ010007438">
    <property type="protein sequence ID" value="CAG2171235.1"/>
    <property type="molecule type" value="Genomic_DNA"/>
</dbReference>
<organism evidence="5">
    <name type="scientific">Oppiella nova</name>
    <dbReference type="NCBI Taxonomy" id="334625"/>
    <lineage>
        <taxon>Eukaryota</taxon>
        <taxon>Metazoa</taxon>
        <taxon>Ecdysozoa</taxon>
        <taxon>Arthropoda</taxon>
        <taxon>Chelicerata</taxon>
        <taxon>Arachnida</taxon>
        <taxon>Acari</taxon>
        <taxon>Acariformes</taxon>
        <taxon>Sarcoptiformes</taxon>
        <taxon>Oribatida</taxon>
        <taxon>Brachypylina</taxon>
        <taxon>Oppioidea</taxon>
        <taxon>Oppiidae</taxon>
        <taxon>Oppiella</taxon>
    </lineage>
</organism>
<evidence type="ECO:0000259" key="4">
    <source>
        <dbReference type="PROSITE" id="PS50011"/>
    </source>
</evidence>
<evidence type="ECO:0000313" key="5">
    <source>
        <dbReference type="EMBL" id="CAD7654048.1"/>
    </source>
</evidence>
<reference evidence="5" key="1">
    <citation type="submission" date="2020-11" db="EMBL/GenBank/DDBJ databases">
        <authorList>
            <person name="Tran Van P."/>
        </authorList>
    </citation>
    <scope>NUCLEOTIDE SEQUENCE</scope>
</reference>
<accession>A0A7R9QR40</accession>
<dbReference type="Gene3D" id="2.130.10.30">
    <property type="entry name" value="Regulator of chromosome condensation 1/beta-lactamase-inhibitor protein II"/>
    <property type="match status" value="1"/>
</dbReference>
<evidence type="ECO:0000313" key="6">
    <source>
        <dbReference type="Proteomes" id="UP000728032"/>
    </source>
</evidence>
<dbReference type="InterPro" id="IPR011009">
    <property type="entry name" value="Kinase-like_dom_sf"/>
</dbReference>
<dbReference type="PROSITE" id="PS00626">
    <property type="entry name" value="RCC1_2"/>
    <property type="match status" value="1"/>
</dbReference>
<dbReference type="PANTHER" id="PTHR22872">
    <property type="entry name" value="BTK-BINDING PROTEIN-RELATED"/>
    <property type="match status" value="1"/>
</dbReference>
<dbReference type="EMBL" id="OC922263">
    <property type="protein sequence ID" value="CAD7654048.1"/>
    <property type="molecule type" value="Genomic_DNA"/>
</dbReference>
<dbReference type="PROSITE" id="PS50012">
    <property type="entry name" value="RCC1_3"/>
    <property type="match status" value="1"/>
</dbReference>
<dbReference type="InterPro" id="IPR000408">
    <property type="entry name" value="Reg_chr_condens"/>
</dbReference>
<dbReference type="SUPFAM" id="SSF56112">
    <property type="entry name" value="Protein kinase-like (PK-like)"/>
    <property type="match status" value="1"/>
</dbReference>
<keyword evidence="3" id="KW-0067">ATP-binding</keyword>
<evidence type="ECO:0000256" key="1">
    <source>
        <dbReference type="ARBA" id="ARBA00022737"/>
    </source>
</evidence>
<dbReference type="PROSITE" id="PS50011">
    <property type="entry name" value="PROTEIN_KINASE_DOM"/>
    <property type="match status" value="1"/>
</dbReference>
<dbReference type="InterPro" id="IPR017441">
    <property type="entry name" value="Protein_kinase_ATP_BS"/>
</dbReference>
<dbReference type="OrthoDB" id="10051363at2759"/>
<keyword evidence="1" id="KW-0677">Repeat</keyword>
<feature type="domain" description="Protein kinase" evidence="4">
    <location>
        <begin position="264"/>
        <end position="300"/>
    </location>
</feature>
<dbReference type="InterPro" id="IPR051625">
    <property type="entry name" value="Signaling_Regulatory_Domain"/>
</dbReference>
<gene>
    <name evidence="5" type="ORF">ONB1V03_LOCUS10698</name>
</gene>
<evidence type="ECO:0000256" key="3">
    <source>
        <dbReference type="PROSITE-ProRule" id="PRU10141"/>
    </source>
</evidence>
<evidence type="ECO:0000256" key="2">
    <source>
        <dbReference type="PROSITE-ProRule" id="PRU00235"/>
    </source>
</evidence>
<sequence>MIACMDWAVIVRVSSDEDTIAPSVHRKQCRDYVHIKDMFRQISCGFNHTLALTFNGHVYGWGFNASGQVGAGRARVVATPTRIRFPGKYIIEKVIGYESTSFAITSNGRVFIWGAIRLFTPSYTPTLINLDNVTFIKDICFNLFIVYMLSIDGNIYVYFDGAFQKSEVNPLQLLNDLVFDEIRQINSYEGKDSSEARPIIAGITDDTVYHLFRSNKYEIIETKCKTFDEFYANELQMTVTTIAVNGCQRNIPADTANGYYKNTFDVLDKLGHGGYGTVYKVRDKHTSELYAIKISEFKVL</sequence>
<feature type="binding site" evidence="3">
    <location>
        <position position="293"/>
    </location>
    <ligand>
        <name>ATP</name>
        <dbReference type="ChEBI" id="CHEBI:30616"/>
    </ligand>
</feature>
<name>A0A7R9QR40_9ACAR</name>
<feature type="repeat" description="RCC1" evidence="2">
    <location>
        <begin position="56"/>
        <end position="107"/>
    </location>
</feature>
<dbReference type="InterPro" id="IPR000719">
    <property type="entry name" value="Prot_kinase_dom"/>
</dbReference>
<dbReference type="GO" id="GO:0004672">
    <property type="term" value="F:protein kinase activity"/>
    <property type="evidence" value="ECO:0007669"/>
    <property type="project" value="InterPro"/>
</dbReference>
<keyword evidence="3" id="KW-0547">Nucleotide-binding</keyword>
<dbReference type="InterPro" id="IPR009091">
    <property type="entry name" value="RCC1/BLIP-II"/>
</dbReference>
<dbReference type="PROSITE" id="PS00107">
    <property type="entry name" value="PROTEIN_KINASE_ATP"/>
    <property type="match status" value="1"/>
</dbReference>
<dbReference type="Pfam" id="PF13540">
    <property type="entry name" value="RCC1_2"/>
    <property type="match status" value="1"/>
</dbReference>
<dbReference type="AlphaFoldDB" id="A0A7R9QR40"/>
<dbReference type="Proteomes" id="UP000728032">
    <property type="component" value="Unassembled WGS sequence"/>
</dbReference>
<protein>
    <recommendedName>
        <fullName evidence="4">Protein kinase domain-containing protein</fullName>
    </recommendedName>
</protein>
<dbReference type="Gene3D" id="3.30.200.20">
    <property type="entry name" value="Phosphorylase Kinase, domain 1"/>
    <property type="match status" value="1"/>
</dbReference>
<dbReference type="SUPFAM" id="SSF50985">
    <property type="entry name" value="RCC1/BLIP-II"/>
    <property type="match status" value="1"/>
</dbReference>
<proteinExistence type="predicted"/>